<dbReference type="AlphaFoldDB" id="A0A0N1HVM7"/>
<sequence length="631" mass="70997">MAATAAPSRRPSDAEWSLHLPRICDLYYGQRFTLEDTQNALQQETGFYATLRMYKDRIRNMAVHPKKISMEKYQAMGVVAEDFQRRGIGAYFVGPSGFQMFRRTPAQITKQLRRPHNLRPITLDQAHLVLQQSSIQAIIEHTSPTAQQVPINRGDRSDAGNSELSSVADREHLVNLSLPESETEDNNVTPHFESGQDSLLAAIDRSRSYSRSSLLDVSNGLESASAASVAFRPERPANTLSLAGVNLLPERLWDSRPSNRQDDSYDFTAEFRALSMTGVTPPPSPLDRSLEVARMLPPPTEYHRRRMAIECAAPFFLPCFPTTNNTQTVGFSKSAAMERFRYILTTTPENQYVLPLLNWMSTVLVSNGKSTHLKDFVDECCQVLHDCPENGFPLSTPYLYLQAFCSQSPSGMAFHGSDFAAGTERLTQTYGPSHPNVLVNEYYRAWHEMSLPFGWAKARTILEACLSRSETVMGHCNLMTINCLAMLGRGCSENNLYEEARSTLTDIVQRLNSIADPLQAYRLMMLQRLADVEEQLGSLDMAEEHRREVYEGRLHYLTALNPETKAAMCSLAALLRNNGRRGEAQMIEQHYDQVFQQQCNEESSESHIGRQDSQWSTHNHARVEVPGAGQS</sequence>
<organism evidence="3 4">
    <name type="scientific">Cyphellophora attinorum</name>
    <dbReference type="NCBI Taxonomy" id="1664694"/>
    <lineage>
        <taxon>Eukaryota</taxon>
        <taxon>Fungi</taxon>
        <taxon>Dikarya</taxon>
        <taxon>Ascomycota</taxon>
        <taxon>Pezizomycotina</taxon>
        <taxon>Eurotiomycetes</taxon>
        <taxon>Chaetothyriomycetidae</taxon>
        <taxon>Chaetothyriales</taxon>
        <taxon>Cyphellophoraceae</taxon>
        <taxon>Cyphellophora</taxon>
    </lineage>
</organism>
<reference evidence="3 4" key="1">
    <citation type="submission" date="2015-06" db="EMBL/GenBank/DDBJ databases">
        <title>Draft genome of the ant-associated black yeast Phialophora attae CBS 131958.</title>
        <authorList>
            <person name="Moreno L.F."/>
            <person name="Stielow B.J."/>
            <person name="de Hoog S."/>
            <person name="Vicente V.A."/>
            <person name="Weiss V.A."/>
            <person name="de Vries M."/>
            <person name="Cruz L.M."/>
            <person name="Souza E.M."/>
        </authorList>
    </citation>
    <scope>NUCLEOTIDE SEQUENCE [LARGE SCALE GENOMIC DNA]</scope>
    <source>
        <strain evidence="3 4">CBS 131958</strain>
    </source>
</reference>
<feature type="region of interest" description="Disordered" evidence="1">
    <location>
        <begin position="142"/>
        <end position="164"/>
    </location>
</feature>
<dbReference type="VEuPathDB" id="FungiDB:AB675_6118"/>
<dbReference type="InterPro" id="IPR011990">
    <property type="entry name" value="TPR-like_helical_dom_sf"/>
</dbReference>
<keyword evidence="4" id="KW-1185">Reference proteome</keyword>
<dbReference type="GeneID" id="28738263"/>
<dbReference type="Pfam" id="PF14420">
    <property type="entry name" value="Clr5"/>
    <property type="match status" value="1"/>
</dbReference>
<evidence type="ECO:0000313" key="4">
    <source>
        <dbReference type="Proteomes" id="UP000038010"/>
    </source>
</evidence>
<evidence type="ECO:0000259" key="2">
    <source>
        <dbReference type="Pfam" id="PF14420"/>
    </source>
</evidence>
<gene>
    <name evidence="3" type="ORF">AB675_6118</name>
</gene>
<proteinExistence type="predicted"/>
<evidence type="ECO:0000313" key="3">
    <source>
        <dbReference type="EMBL" id="KPI43914.1"/>
    </source>
</evidence>
<evidence type="ECO:0000256" key="1">
    <source>
        <dbReference type="SAM" id="MobiDB-lite"/>
    </source>
</evidence>
<dbReference type="OrthoDB" id="4115389at2759"/>
<comment type="caution">
    <text evidence="3">The sequence shown here is derived from an EMBL/GenBank/DDBJ whole genome shotgun (WGS) entry which is preliminary data.</text>
</comment>
<feature type="domain" description="Clr5" evidence="2">
    <location>
        <begin position="12"/>
        <end position="59"/>
    </location>
</feature>
<protein>
    <recommendedName>
        <fullName evidence="2">Clr5 domain-containing protein</fullName>
    </recommendedName>
</protein>
<dbReference type="InterPro" id="IPR025676">
    <property type="entry name" value="Clr5_dom"/>
</dbReference>
<accession>A0A0N1HVM7</accession>
<dbReference type="Gene3D" id="1.25.40.10">
    <property type="entry name" value="Tetratricopeptide repeat domain"/>
    <property type="match status" value="1"/>
</dbReference>
<dbReference type="Proteomes" id="UP000038010">
    <property type="component" value="Unassembled WGS sequence"/>
</dbReference>
<dbReference type="EMBL" id="LFJN01000004">
    <property type="protein sequence ID" value="KPI43914.1"/>
    <property type="molecule type" value="Genomic_DNA"/>
</dbReference>
<dbReference type="SUPFAM" id="SSF48452">
    <property type="entry name" value="TPR-like"/>
    <property type="match status" value="1"/>
</dbReference>
<dbReference type="RefSeq" id="XP_018003877.1">
    <property type="nucleotide sequence ID" value="XM_018146383.1"/>
</dbReference>
<name>A0A0N1HVM7_9EURO</name>